<dbReference type="Gene3D" id="3.30.420.10">
    <property type="entry name" value="Ribonuclease H-like superfamily/Ribonuclease H"/>
    <property type="match status" value="1"/>
</dbReference>
<evidence type="ECO:0000313" key="1">
    <source>
        <dbReference type="EMBL" id="MFC4359385.1"/>
    </source>
</evidence>
<evidence type="ECO:0000313" key="2">
    <source>
        <dbReference type="Proteomes" id="UP001595921"/>
    </source>
</evidence>
<comment type="caution">
    <text evidence="1">The sequence shown here is derived from an EMBL/GenBank/DDBJ whole genome shotgun (WGS) entry which is preliminary data.</text>
</comment>
<name>A0ABD5PEN4_9EURY</name>
<dbReference type="EMBL" id="JBHSDS010000008">
    <property type="protein sequence ID" value="MFC4359385.1"/>
    <property type="molecule type" value="Genomic_DNA"/>
</dbReference>
<dbReference type="SUPFAM" id="SSF53098">
    <property type="entry name" value="Ribonuclease H-like"/>
    <property type="match status" value="1"/>
</dbReference>
<dbReference type="AlphaFoldDB" id="A0ABD5PEN4"/>
<accession>A0ABD5PEN4</accession>
<organism evidence="1 2">
    <name type="scientific">Halobium salinum</name>
    <dbReference type="NCBI Taxonomy" id="1364940"/>
    <lineage>
        <taxon>Archaea</taxon>
        <taxon>Methanobacteriati</taxon>
        <taxon>Methanobacteriota</taxon>
        <taxon>Stenosarchaea group</taxon>
        <taxon>Halobacteria</taxon>
        <taxon>Halobacteriales</taxon>
        <taxon>Haloferacaceae</taxon>
        <taxon>Halobium</taxon>
    </lineage>
</organism>
<dbReference type="RefSeq" id="WP_267622701.1">
    <property type="nucleotide sequence ID" value="NZ_JAODIW010000006.1"/>
</dbReference>
<reference evidence="1 2" key="1">
    <citation type="journal article" date="2019" name="Int. J. Syst. Evol. Microbiol.">
        <title>The Global Catalogue of Microorganisms (GCM) 10K type strain sequencing project: providing services to taxonomists for standard genome sequencing and annotation.</title>
        <authorList>
            <consortium name="The Broad Institute Genomics Platform"/>
            <consortium name="The Broad Institute Genome Sequencing Center for Infectious Disease"/>
            <person name="Wu L."/>
            <person name="Ma J."/>
        </authorList>
    </citation>
    <scope>NUCLEOTIDE SEQUENCE [LARGE SCALE GENOMIC DNA]</scope>
    <source>
        <strain evidence="1 2">CGMCC 1.12553</strain>
    </source>
</reference>
<dbReference type="Proteomes" id="UP001595921">
    <property type="component" value="Unassembled WGS sequence"/>
</dbReference>
<keyword evidence="2" id="KW-1185">Reference proteome</keyword>
<dbReference type="InterPro" id="IPR012337">
    <property type="entry name" value="RNaseH-like_sf"/>
</dbReference>
<protein>
    <submittedName>
        <fullName evidence="1">Uncharacterized protein</fullName>
    </submittedName>
</protein>
<proteinExistence type="predicted"/>
<dbReference type="InterPro" id="IPR036397">
    <property type="entry name" value="RNaseH_sf"/>
</dbReference>
<gene>
    <name evidence="1" type="ORF">ACFO0N_15690</name>
</gene>
<sequence>MSGTLAVDIETVSPGREPRGEQFRDSTFFELLAVGLGHRPAPGEPVETTVRFREDDTPESELALLDAVCDWAEKRDPDSLLTYNGTGFDFLHLPGRADLAGEEVGDAGPGDRLDALLALPHDDLMDDVREAWGHRLKLGDACAELGIDCPETLWADYETGLDPETWRFGRARGAAFVTNSDVPQVGERYLALASVDARETLTFRELHGLLEHYTVADIEPLYELADRRPFAVE</sequence>